<reference evidence="3 4" key="1">
    <citation type="submission" date="2016-06" db="EMBL/GenBank/DDBJ databases">
        <title>Acetobacter pasteurianus NBRC 3278 whole genome sequencing project.</title>
        <authorList>
            <person name="Matsutani M."/>
            <person name="Shiwa Y."/>
            <person name="Okamoto-Kainuma A."/>
            <person name="Ishikawa M."/>
            <person name="Koizumi Y."/>
            <person name="Yoshikawa H."/>
            <person name="Yakushi T."/>
            <person name="Matsushita K."/>
        </authorList>
    </citation>
    <scope>NUCLEOTIDE SEQUENCE [LARGE SCALE GENOMIC DNA]</scope>
    <source>
        <strain evidence="3 4">NBRC 3278</strain>
    </source>
</reference>
<dbReference type="AlphaFoldDB" id="A0A401X1G6"/>
<name>A0A401X1G6_ACEPA</name>
<organism evidence="3 4">
    <name type="scientific">Acetobacter pasteurianus NBRC 3278</name>
    <dbReference type="NCBI Taxonomy" id="1226660"/>
    <lineage>
        <taxon>Bacteria</taxon>
        <taxon>Pseudomonadati</taxon>
        <taxon>Pseudomonadota</taxon>
        <taxon>Alphaproteobacteria</taxon>
        <taxon>Acetobacterales</taxon>
        <taxon>Acetobacteraceae</taxon>
        <taxon>Acetobacter</taxon>
    </lineage>
</organism>
<feature type="region of interest" description="Disordered" evidence="1">
    <location>
        <begin position="20"/>
        <end position="49"/>
    </location>
</feature>
<gene>
    <name evidence="3" type="ORF">NBRC3278_0791</name>
</gene>
<sequence length="97" mass="10403">MAKRPAVALVPSMASSLATPKASAAPAVIQKQEATTPSKGGRPRTLPDNVKNISVRVSDEVRRALRQASLNHDMPIQQIIHNGIMDQLSRLGVVVKD</sequence>
<evidence type="ECO:0000256" key="1">
    <source>
        <dbReference type="SAM" id="MobiDB-lite"/>
    </source>
</evidence>
<protein>
    <submittedName>
        <fullName evidence="3">Uncharacterized protein</fullName>
    </submittedName>
</protein>
<feature type="signal peptide" evidence="2">
    <location>
        <begin position="1"/>
        <end position="24"/>
    </location>
</feature>
<keyword evidence="4" id="KW-1185">Reference proteome</keyword>
<dbReference type="EMBL" id="BDEV01000022">
    <property type="protein sequence ID" value="GCD61698.1"/>
    <property type="molecule type" value="Genomic_DNA"/>
</dbReference>
<feature type="chain" id="PRO_5019268382" evidence="2">
    <location>
        <begin position="25"/>
        <end position="97"/>
    </location>
</feature>
<evidence type="ECO:0000313" key="3">
    <source>
        <dbReference type="EMBL" id="GCD61698.1"/>
    </source>
</evidence>
<comment type="caution">
    <text evidence="3">The sequence shown here is derived from an EMBL/GenBank/DDBJ whole genome shotgun (WGS) entry which is preliminary data.</text>
</comment>
<keyword evidence="2" id="KW-0732">Signal</keyword>
<proteinExistence type="predicted"/>
<dbReference type="Proteomes" id="UP000287385">
    <property type="component" value="Unassembled WGS sequence"/>
</dbReference>
<dbReference type="RefSeq" id="WP_124296893.1">
    <property type="nucleotide sequence ID" value="NZ_BDEV01000022.1"/>
</dbReference>
<accession>A0A401X1G6</accession>
<evidence type="ECO:0000313" key="4">
    <source>
        <dbReference type="Proteomes" id="UP000287385"/>
    </source>
</evidence>
<evidence type="ECO:0000256" key="2">
    <source>
        <dbReference type="SAM" id="SignalP"/>
    </source>
</evidence>